<dbReference type="SMART" id="SM00327">
    <property type="entry name" value="VWA"/>
    <property type="match status" value="1"/>
</dbReference>
<protein>
    <submittedName>
        <fullName evidence="3">VWA domain-containing protein</fullName>
    </submittedName>
</protein>
<dbReference type="PANTHER" id="PTHR22550:SF18">
    <property type="entry name" value="VWFA DOMAIN-CONTAINING PROTEIN"/>
    <property type="match status" value="1"/>
</dbReference>
<evidence type="ECO:0000259" key="2">
    <source>
        <dbReference type="PROSITE" id="PS50234"/>
    </source>
</evidence>
<dbReference type="CDD" id="cd01467">
    <property type="entry name" value="vWA_BatA_type"/>
    <property type="match status" value="1"/>
</dbReference>
<dbReference type="Gene3D" id="3.40.50.410">
    <property type="entry name" value="von Willebrand factor, type A domain"/>
    <property type="match status" value="1"/>
</dbReference>
<dbReference type="InterPro" id="IPR050768">
    <property type="entry name" value="UPF0353/GerABKA_families"/>
</dbReference>
<dbReference type="InterPro" id="IPR036465">
    <property type="entry name" value="vWFA_dom_sf"/>
</dbReference>
<dbReference type="EMBL" id="JBHSGB010000014">
    <property type="protein sequence ID" value="MFC4656412.1"/>
    <property type="molecule type" value="Genomic_DNA"/>
</dbReference>
<feature type="domain" description="VWFA" evidence="2">
    <location>
        <begin position="86"/>
        <end position="283"/>
    </location>
</feature>
<comment type="caution">
    <text evidence="3">The sequence shown here is derived from an EMBL/GenBank/DDBJ whole genome shotgun (WGS) entry which is preliminary data.</text>
</comment>
<dbReference type="PANTHER" id="PTHR22550">
    <property type="entry name" value="SPORE GERMINATION PROTEIN"/>
    <property type="match status" value="1"/>
</dbReference>
<keyword evidence="1" id="KW-0812">Transmembrane</keyword>
<reference evidence="4" key="1">
    <citation type="journal article" date="2019" name="Int. J. Syst. Evol. Microbiol.">
        <title>The Global Catalogue of Microorganisms (GCM) 10K type strain sequencing project: providing services to taxonomists for standard genome sequencing and annotation.</title>
        <authorList>
            <consortium name="The Broad Institute Genomics Platform"/>
            <consortium name="The Broad Institute Genome Sequencing Center for Infectious Disease"/>
            <person name="Wu L."/>
            <person name="Ma J."/>
        </authorList>
    </citation>
    <scope>NUCLEOTIDE SEQUENCE [LARGE SCALE GENOMIC DNA]</scope>
    <source>
        <strain evidence="4">DT28</strain>
    </source>
</reference>
<proteinExistence type="predicted"/>
<dbReference type="InterPro" id="IPR033881">
    <property type="entry name" value="vWA_BatA_type"/>
</dbReference>
<dbReference type="PROSITE" id="PS50234">
    <property type="entry name" value="VWFA"/>
    <property type="match status" value="1"/>
</dbReference>
<dbReference type="RefSeq" id="WP_377335450.1">
    <property type="nucleotide sequence ID" value="NZ_JBHSGB010000014.1"/>
</dbReference>
<dbReference type="SUPFAM" id="SSF53300">
    <property type="entry name" value="vWA-like"/>
    <property type="match status" value="1"/>
</dbReference>
<evidence type="ECO:0000313" key="3">
    <source>
        <dbReference type="EMBL" id="MFC4656412.1"/>
    </source>
</evidence>
<accession>A0ABV9JQ65</accession>
<name>A0ABV9JQ65_9GAMM</name>
<dbReference type="Proteomes" id="UP001595962">
    <property type="component" value="Unassembled WGS sequence"/>
</dbReference>
<feature type="transmembrane region" description="Helical" evidence="1">
    <location>
        <begin position="299"/>
        <end position="316"/>
    </location>
</feature>
<dbReference type="InterPro" id="IPR002035">
    <property type="entry name" value="VWF_A"/>
</dbReference>
<organism evidence="3 4">
    <name type="scientific">Rheinheimera marina</name>
    <dbReference type="NCBI Taxonomy" id="1774958"/>
    <lineage>
        <taxon>Bacteria</taxon>
        <taxon>Pseudomonadati</taxon>
        <taxon>Pseudomonadota</taxon>
        <taxon>Gammaproteobacteria</taxon>
        <taxon>Chromatiales</taxon>
        <taxon>Chromatiaceae</taxon>
        <taxon>Rheinheimera</taxon>
    </lineage>
</organism>
<dbReference type="Pfam" id="PF00092">
    <property type="entry name" value="VWA"/>
    <property type="match status" value="1"/>
</dbReference>
<evidence type="ECO:0000313" key="4">
    <source>
        <dbReference type="Proteomes" id="UP001595962"/>
    </source>
</evidence>
<keyword evidence="1" id="KW-1133">Transmembrane helix</keyword>
<gene>
    <name evidence="3" type="ORF">ACFO3I_15450</name>
</gene>
<sequence length="328" mass="36563">MFELGYPWLALLLPLPLLFRQKSSAHGAALRHLALYRFSQQQQSQVQAPKDWSRWLRALCWSLLVLAATQPRWLGDTITLPQQGRDLMLAVDLSGSMDITDMQNQNQAINRLDAVKLVLNDFIQKRQGDRLGLILFGDAAYQQTPLTYDLTTVRTMLDESVRGLAGERTAIGEAIGLAVKRLNSYETSNKVLILLSDGANTAGVIQPLEALQLAKAAGVKIYTVGVGAEQMVQESIFGRQLVNPSQDLDEALLTQLASETGGRYFRARDLKELAGIYQLLDQLEPVERDQVSYRPQQSLLHYPLLAALLLMAVLALRQIQLRRQSDVA</sequence>
<keyword evidence="4" id="KW-1185">Reference proteome</keyword>
<keyword evidence="1" id="KW-0472">Membrane</keyword>
<evidence type="ECO:0000256" key="1">
    <source>
        <dbReference type="SAM" id="Phobius"/>
    </source>
</evidence>